<dbReference type="OrthoDB" id="7769439at2"/>
<accession>A0A1W6CZ00</accession>
<protein>
    <recommendedName>
        <fullName evidence="5">Plasmid recombination enzyme</fullName>
    </recommendedName>
</protein>
<evidence type="ECO:0000256" key="2">
    <source>
        <dbReference type="SAM" id="Phobius"/>
    </source>
</evidence>
<keyword evidence="2" id="KW-0472">Membrane</keyword>
<keyword evidence="2" id="KW-1133">Transmembrane helix</keyword>
<feature type="transmembrane region" description="Helical" evidence="2">
    <location>
        <begin position="88"/>
        <end position="109"/>
    </location>
</feature>
<gene>
    <name evidence="3" type="ORF">B0A89_11075</name>
</gene>
<proteinExistence type="predicted"/>
<evidence type="ECO:0000256" key="1">
    <source>
        <dbReference type="SAM" id="Coils"/>
    </source>
</evidence>
<evidence type="ECO:0000313" key="3">
    <source>
        <dbReference type="EMBL" id="ARJ70093.1"/>
    </source>
</evidence>
<dbReference type="Pfam" id="PF01076">
    <property type="entry name" value="Mob_Pre"/>
    <property type="match status" value="1"/>
</dbReference>
<feature type="coiled-coil region" evidence="1">
    <location>
        <begin position="385"/>
        <end position="423"/>
    </location>
</feature>
<dbReference type="Gene3D" id="6.10.140.920">
    <property type="match status" value="1"/>
</dbReference>
<keyword evidence="4" id="KW-1185">Reference proteome</keyword>
<evidence type="ECO:0000313" key="4">
    <source>
        <dbReference type="Proteomes" id="UP000193017"/>
    </source>
</evidence>
<dbReference type="Gene3D" id="3.30.930.30">
    <property type="match status" value="1"/>
</dbReference>
<feature type="coiled-coil region" evidence="1">
    <location>
        <begin position="223"/>
        <end position="327"/>
    </location>
</feature>
<keyword evidence="1" id="KW-0175">Coiled coil</keyword>
<evidence type="ECO:0008006" key="5">
    <source>
        <dbReference type="Google" id="ProtNLM"/>
    </source>
</evidence>
<reference evidence="3 4" key="1">
    <citation type="submission" date="2017-03" db="EMBL/GenBank/DDBJ databases">
        <title>Genome sequence of Paracoccus contaminans isolated from a water microcosm.</title>
        <authorList>
            <person name="Aurass P."/>
            <person name="Karste S."/>
            <person name="Trost E."/>
            <person name="Glaeser S.P."/>
            <person name="Kaempfer P."/>
            <person name="Flieger A."/>
        </authorList>
    </citation>
    <scope>NUCLEOTIDE SEQUENCE [LARGE SCALE GENOMIC DNA]</scope>
    <source>
        <strain evidence="4">RKI 16-01929T\LMG 29738T\CCM 8701T\CIP 111112T</strain>
    </source>
</reference>
<dbReference type="GO" id="GO:0006310">
    <property type="term" value="P:DNA recombination"/>
    <property type="evidence" value="ECO:0007669"/>
    <property type="project" value="InterPro"/>
</dbReference>
<dbReference type="RefSeq" id="WP_085378208.1">
    <property type="nucleotide sequence ID" value="NZ_CP020612.1"/>
</dbReference>
<dbReference type="KEGG" id="pcon:B0A89_11075"/>
<dbReference type="InterPro" id="IPR001668">
    <property type="entry name" value="Mob_Pre"/>
</dbReference>
<organism evidence="3 4">
    <name type="scientific">Paracoccus contaminans</name>
    <dbReference type="NCBI Taxonomy" id="1945662"/>
    <lineage>
        <taxon>Bacteria</taxon>
        <taxon>Pseudomonadati</taxon>
        <taxon>Pseudomonadota</taxon>
        <taxon>Alphaproteobacteria</taxon>
        <taxon>Rhodobacterales</taxon>
        <taxon>Paracoccaceae</taxon>
        <taxon>Paracoccus</taxon>
    </lineage>
</organism>
<sequence>MAKPPLNEIAKGNPRAASTRLALLNVARLAGQRKHDLRIGAKQPAYIDPDRKELNRFLIPHATPAAMRTLCEGRRAIRDTRRKMKRNAAVAAGGIITFGAEAAALFAALKPEQQDAAFIDLAHEIAERLNTTLHGLTVHLDESTIHAHYQLAAYDKDGVPLSRSTAPRVMSCLQDLTAEVMARHCPGIERGHRYGERIENGADFRDTLHRSVQELHRDLPRDLAAKRAEVEELAAAVADAQARVDEIEARVSKLREKAELSDREAKRLATYEKRLADRVAELEAAQAAAESAKSEADRLAGIARQEAQTAAQTRDEATAEAEAARATAARVVGALTVLAEEAAAGTISRNPETGRVQALNPEGLKSGYPELRPAVIATADAMTAKKRLEVEAAADRRKAAKELEEAEAARKAAEDAWEEVRGLRKRLRNALRAIKSWLTRPDLPTAAKCAGEALVKVIEEEPRMTDNINEALSP</sequence>
<dbReference type="Proteomes" id="UP000193017">
    <property type="component" value="Chromosome"/>
</dbReference>
<name>A0A1W6CZ00_9RHOB</name>
<keyword evidence="2" id="KW-0812">Transmembrane</keyword>
<dbReference type="CDD" id="cd17242">
    <property type="entry name" value="MobM_relaxase"/>
    <property type="match status" value="1"/>
</dbReference>
<dbReference type="AlphaFoldDB" id="A0A1W6CZ00"/>
<dbReference type="GO" id="GO:0003677">
    <property type="term" value="F:DNA binding"/>
    <property type="evidence" value="ECO:0007669"/>
    <property type="project" value="InterPro"/>
</dbReference>
<dbReference type="EMBL" id="CP020612">
    <property type="protein sequence ID" value="ARJ70093.1"/>
    <property type="molecule type" value="Genomic_DNA"/>
</dbReference>